<dbReference type="GO" id="GO:0005886">
    <property type="term" value="C:plasma membrane"/>
    <property type="evidence" value="ECO:0007669"/>
    <property type="project" value="UniProtKB-SubCell"/>
</dbReference>
<keyword evidence="8" id="KW-1278">Translocase</keyword>
<evidence type="ECO:0000256" key="8">
    <source>
        <dbReference type="ARBA" id="ARBA00022967"/>
    </source>
</evidence>
<keyword evidence="3" id="KW-0813">Transport</keyword>
<evidence type="ECO:0000259" key="10">
    <source>
        <dbReference type="PROSITE" id="PS50893"/>
    </source>
</evidence>
<evidence type="ECO:0000256" key="3">
    <source>
        <dbReference type="ARBA" id="ARBA00022448"/>
    </source>
</evidence>
<evidence type="ECO:0000313" key="12">
    <source>
        <dbReference type="Proteomes" id="UP000637578"/>
    </source>
</evidence>
<dbReference type="AlphaFoldDB" id="A0A8J3FUG9"/>
<dbReference type="SUPFAM" id="SSF52540">
    <property type="entry name" value="P-loop containing nucleoside triphosphate hydrolases"/>
    <property type="match status" value="2"/>
</dbReference>
<dbReference type="GO" id="GO:0015833">
    <property type="term" value="P:peptide transport"/>
    <property type="evidence" value="ECO:0007669"/>
    <property type="project" value="InterPro"/>
</dbReference>
<dbReference type="Pfam" id="PF00005">
    <property type="entry name" value="ABC_tran"/>
    <property type="match status" value="2"/>
</dbReference>
<dbReference type="InterPro" id="IPR027417">
    <property type="entry name" value="P-loop_NTPase"/>
</dbReference>
<dbReference type="Pfam" id="PF08352">
    <property type="entry name" value="oligo_HPY"/>
    <property type="match status" value="1"/>
</dbReference>
<organism evidence="11 12">
    <name type="scientific">Longimycelium tulufanense</name>
    <dbReference type="NCBI Taxonomy" id="907463"/>
    <lineage>
        <taxon>Bacteria</taxon>
        <taxon>Bacillati</taxon>
        <taxon>Actinomycetota</taxon>
        <taxon>Actinomycetes</taxon>
        <taxon>Pseudonocardiales</taxon>
        <taxon>Pseudonocardiaceae</taxon>
        <taxon>Longimycelium</taxon>
    </lineage>
</organism>
<evidence type="ECO:0000256" key="4">
    <source>
        <dbReference type="ARBA" id="ARBA00022475"/>
    </source>
</evidence>
<keyword evidence="5" id="KW-0997">Cell inner membrane</keyword>
<keyword evidence="12" id="KW-1185">Reference proteome</keyword>
<evidence type="ECO:0000256" key="5">
    <source>
        <dbReference type="ARBA" id="ARBA00022519"/>
    </source>
</evidence>
<dbReference type="Gene3D" id="3.40.50.300">
    <property type="entry name" value="P-loop containing nucleotide triphosphate hydrolases"/>
    <property type="match status" value="2"/>
</dbReference>
<comment type="similarity">
    <text evidence="2">Belongs to the ABC transporter superfamily.</text>
</comment>
<dbReference type="InterPro" id="IPR003439">
    <property type="entry name" value="ABC_transporter-like_ATP-bd"/>
</dbReference>
<dbReference type="GO" id="GO:0016887">
    <property type="term" value="F:ATP hydrolysis activity"/>
    <property type="evidence" value="ECO:0007669"/>
    <property type="project" value="InterPro"/>
</dbReference>
<dbReference type="Proteomes" id="UP000637578">
    <property type="component" value="Unassembled WGS sequence"/>
</dbReference>
<dbReference type="PANTHER" id="PTHR43297">
    <property type="entry name" value="OLIGOPEPTIDE TRANSPORT ATP-BINDING PROTEIN APPD"/>
    <property type="match status" value="1"/>
</dbReference>
<gene>
    <name evidence="11" type="ORF">GCM10012275_21680</name>
</gene>
<feature type="domain" description="ABC transporter" evidence="10">
    <location>
        <begin position="1"/>
        <end position="242"/>
    </location>
</feature>
<evidence type="ECO:0000256" key="1">
    <source>
        <dbReference type="ARBA" id="ARBA00004202"/>
    </source>
</evidence>
<evidence type="ECO:0000256" key="7">
    <source>
        <dbReference type="ARBA" id="ARBA00022840"/>
    </source>
</evidence>
<evidence type="ECO:0000256" key="6">
    <source>
        <dbReference type="ARBA" id="ARBA00022741"/>
    </source>
</evidence>
<proteinExistence type="inferred from homology"/>
<protein>
    <submittedName>
        <fullName evidence="11">ABC transporter ATP-binding protein</fullName>
    </submittedName>
</protein>
<evidence type="ECO:0000313" key="11">
    <source>
        <dbReference type="EMBL" id="GGM50462.1"/>
    </source>
</evidence>
<dbReference type="InterPro" id="IPR050388">
    <property type="entry name" value="ABC_Ni/Peptide_Import"/>
</dbReference>
<keyword evidence="6" id="KW-0547">Nucleotide-binding</keyword>
<comment type="caution">
    <text evidence="11">The sequence shown here is derived from an EMBL/GenBank/DDBJ whole genome shotgun (WGS) entry which is preliminary data.</text>
</comment>
<dbReference type="NCBIfam" id="TIGR01727">
    <property type="entry name" value="oligo_HPY"/>
    <property type="match status" value="1"/>
</dbReference>
<dbReference type="GO" id="GO:0005524">
    <property type="term" value="F:ATP binding"/>
    <property type="evidence" value="ECO:0007669"/>
    <property type="project" value="UniProtKB-KW"/>
</dbReference>
<comment type="subcellular location">
    <subcellularLocation>
        <location evidence="1">Cell membrane</location>
        <topology evidence="1">Peripheral membrane protein</topology>
    </subcellularLocation>
</comment>
<accession>A0A8J3FUG9</accession>
<evidence type="ECO:0000256" key="2">
    <source>
        <dbReference type="ARBA" id="ARBA00005417"/>
    </source>
</evidence>
<dbReference type="CDD" id="cd03257">
    <property type="entry name" value="ABC_NikE_OppD_transporters"/>
    <property type="match status" value="2"/>
</dbReference>
<dbReference type="InterPro" id="IPR013563">
    <property type="entry name" value="Oligopep_ABC_C"/>
</dbReference>
<dbReference type="PROSITE" id="PS50893">
    <property type="entry name" value="ABC_TRANSPORTER_2"/>
    <property type="match status" value="2"/>
</dbReference>
<keyword evidence="4" id="KW-1003">Cell membrane</keyword>
<keyword evidence="9" id="KW-0472">Membrane</keyword>
<keyword evidence="7 11" id="KW-0067">ATP-binding</keyword>
<evidence type="ECO:0000256" key="9">
    <source>
        <dbReference type="ARBA" id="ARBA00023136"/>
    </source>
</evidence>
<feature type="domain" description="ABC transporter" evidence="10">
    <location>
        <begin position="337"/>
        <end position="580"/>
    </location>
</feature>
<sequence>MRVEAPGGALLDHVDLTVLPGEVLGVVGESGSGKTTLALALLGETPPGTRATAGRVTVAGTPMLHVTPAERRQHLGRIVAYVPQDPVLALNPAMRVGRQVAEVARAHHDRRDETIDTRAMRALRRAELPGDPSFLRRWPHQISGGQQQRVTLAQAVVNEPRLLVLDEPTTGLDVITQADLLAQLRRLRDEAGCGILYVTHDIAAVAGIADRLAVLYAGRVVEEGPTSTLLSQPRHPYTAALIDAVPDPRRARGSAGLPGVVPPVGARPSGCSFAPRCGLVERLCLDAPPPPAHVGTQHRVACLNSERTGSVVVSAPTVRRVSTPSPRTSPSPANTLLVVEDLHAVHRTRRRQVVAAAGISFSLDRDECVALLGASGSGKSTIARCIVGLHRPTAGTVRLGGTILGRSVRHRRRDQRRRIQLVPQNPADTLDPSRTVGEQVARPARILRRRSARQAVAEAVELLDQVRLPTAVAARRPGELSGGERQRVALARALAARPEVLVCDEITSALDVSVQAVVLDLLADLRTELGLAMVFISHDLGVVASVADRVAVLADGRVCETGPTREVLESPRTPVARQLVHAAPRLPYRDVADATSVS</sequence>
<dbReference type="PANTHER" id="PTHR43297:SF14">
    <property type="entry name" value="ATPASE AAA-TYPE CORE DOMAIN-CONTAINING PROTEIN"/>
    <property type="match status" value="1"/>
</dbReference>
<dbReference type="PROSITE" id="PS00211">
    <property type="entry name" value="ABC_TRANSPORTER_1"/>
    <property type="match status" value="2"/>
</dbReference>
<reference evidence="11" key="1">
    <citation type="journal article" date="2014" name="Int. J. Syst. Evol. Microbiol.">
        <title>Complete genome sequence of Corynebacterium casei LMG S-19264T (=DSM 44701T), isolated from a smear-ripened cheese.</title>
        <authorList>
            <consortium name="US DOE Joint Genome Institute (JGI-PGF)"/>
            <person name="Walter F."/>
            <person name="Albersmeier A."/>
            <person name="Kalinowski J."/>
            <person name="Ruckert C."/>
        </authorList>
    </citation>
    <scope>NUCLEOTIDE SEQUENCE</scope>
    <source>
        <strain evidence="11">CGMCC 4.5737</strain>
    </source>
</reference>
<dbReference type="SMART" id="SM00382">
    <property type="entry name" value="AAA"/>
    <property type="match status" value="2"/>
</dbReference>
<dbReference type="EMBL" id="BMMK01000008">
    <property type="protein sequence ID" value="GGM50462.1"/>
    <property type="molecule type" value="Genomic_DNA"/>
</dbReference>
<dbReference type="InterPro" id="IPR017871">
    <property type="entry name" value="ABC_transporter-like_CS"/>
</dbReference>
<dbReference type="InterPro" id="IPR003593">
    <property type="entry name" value="AAA+_ATPase"/>
</dbReference>
<name>A0A8J3FUG9_9PSEU</name>
<reference evidence="11" key="2">
    <citation type="submission" date="2020-09" db="EMBL/GenBank/DDBJ databases">
        <authorList>
            <person name="Sun Q."/>
            <person name="Zhou Y."/>
        </authorList>
    </citation>
    <scope>NUCLEOTIDE SEQUENCE</scope>
    <source>
        <strain evidence="11">CGMCC 4.5737</strain>
    </source>
</reference>